<comment type="caution">
    <text evidence="4">The sequence shown here is derived from an EMBL/GenBank/DDBJ whole genome shotgun (WGS) entry which is preliminary data.</text>
</comment>
<organism evidence="4 5">
    <name type="scientific">Pseudobacter ginsenosidimutans</name>
    <dbReference type="NCBI Taxonomy" id="661488"/>
    <lineage>
        <taxon>Bacteria</taxon>
        <taxon>Pseudomonadati</taxon>
        <taxon>Bacteroidota</taxon>
        <taxon>Chitinophagia</taxon>
        <taxon>Chitinophagales</taxon>
        <taxon>Chitinophagaceae</taxon>
        <taxon>Pseudobacter</taxon>
    </lineage>
</organism>
<keyword evidence="5" id="KW-1185">Reference proteome</keyword>
<feature type="compositionally biased region" description="Polar residues" evidence="1">
    <location>
        <begin position="982"/>
        <end position="998"/>
    </location>
</feature>
<evidence type="ECO:0000256" key="2">
    <source>
        <dbReference type="SAM" id="SignalP"/>
    </source>
</evidence>
<dbReference type="InterPro" id="IPR013783">
    <property type="entry name" value="Ig-like_fold"/>
</dbReference>
<keyword evidence="2" id="KW-0732">Signal</keyword>
<dbReference type="Proteomes" id="UP000293874">
    <property type="component" value="Unassembled WGS sequence"/>
</dbReference>
<accession>A0A4Q7N637</accession>
<dbReference type="GO" id="GO:0008237">
    <property type="term" value="F:metallopeptidase activity"/>
    <property type="evidence" value="ECO:0007669"/>
    <property type="project" value="InterPro"/>
</dbReference>
<dbReference type="RefSeq" id="WP_130540827.1">
    <property type="nucleotide sequence ID" value="NZ_CP042431.1"/>
</dbReference>
<reference evidence="4 5" key="1">
    <citation type="submission" date="2019-02" db="EMBL/GenBank/DDBJ databases">
        <title>Genomic Encyclopedia of Type Strains, Phase IV (KMG-IV): sequencing the most valuable type-strain genomes for metagenomic binning, comparative biology and taxonomic classification.</title>
        <authorList>
            <person name="Goeker M."/>
        </authorList>
    </citation>
    <scope>NUCLEOTIDE SEQUENCE [LARGE SCALE GENOMIC DNA]</scope>
    <source>
        <strain evidence="4 5">DSM 18116</strain>
    </source>
</reference>
<dbReference type="OrthoDB" id="9792152at2"/>
<dbReference type="EMBL" id="SGXA01000001">
    <property type="protein sequence ID" value="RZS76532.1"/>
    <property type="molecule type" value="Genomic_DNA"/>
</dbReference>
<feature type="signal peptide" evidence="2">
    <location>
        <begin position="1"/>
        <end position="21"/>
    </location>
</feature>
<feature type="chain" id="PRO_5020294092" evidence="2">
    <location>
        <begin position="22"/>
        <end position="1114"/>
    </location>
</feature>
<dbReference type="AlphaFoldDB" id="A0A4Q7N637"/>
<evidence type="ECO:0000313" key="5">
    <source>
        <dbReference type="Proteomes" id="UP000293874"/>
    </source>
</evidence>
<sequence length="1114" mass="118298">MKNKPSLLLLFSVILSLYSVAQERLWNDLSPADQGLAQRRLSASPWPGKHRLVKLNTTIAKQLQQLAPMENAQAPFPVTAVPFGIPLPEGGLHPDIITESPVLSPDMQTLYPSIKTYRLRDEQSKRFTGRITITPDGVNGLVFTDSGAAYISQAPEFGADAHVVYYVKDIELPLTLRCAAEEEISRVATHELPGSPAPLGSDCQLRTYRVAVSATGEFTQWAGSVSNAVASITSTINAVSAIYERDATIRFVLVNNTNVIYPDPAIDPFPTVNFPDLNTLSMNHATLTSNIGSSNFDLGMVFNKGWDGGLARLNSTCLISSKGSNAAGLNFGTGSNPVPGPQGPVFIGTVAHEIAHQFSATHSFSASNGQCGSNATESTAWEPGGGSTIMAYAGSCTGNSYQNNTDLYFHGGSIEQITSFALSSGTCASITSTGNTPPVVSVDNNSYIIPPGTPFELKANATDAGGNLLYSWEQMDAGPLTNDKPSSSANSGPLFRSYPPNENPGRVFPLISAVLSSTMPDYEVLPTVARSMKFRVTVRDGAPGGGCTAEANVTVTTAGATPFRVTSQNNATSWTANGTNTATISWNPGSSSEAPVNCASVNILFSVDGGYTYPYTLASNIPNSGGAQIIIPSLATSAGRIRVQAAGNIFFDVCQGNITISTGCSASGAMVTPDDNVTAGAGDPSLDLSLSPAYGSIINNFTGQLTNADPKTAIAFNNVGAGNCQTSGNVYQHKRYRFMVNRAGNYSFIIPSATYPAVMNLYQNNYNPTSPCANFLNSNGTRTGNGVGVGTSFTQSLSPGIYYELTVGTFNNNYPALPLNYTITSTNNVGGNLYTNYPSPGAGFNYTYVIVNNTTGLIKAFDAGANLSNANNYPPGAYSVYGLSYGTSITTFNTYQGGSFDAFKQAVLTNPGTLCASLSANAVQVIVKGDGPPPLLPLNAILRDNSVLLRWSTLTENGVSHFEIYRSTDGSNFQKLPGQVNAKGNSNSQTDYTYTDNSPASGDNYYRIRQVNFDAQVVMSSIAKAGRIDNNTIIRLRPNPLKDQPLHLEYITGNREELRIVITDSKGVVITQSAVLAKPGANTFLFNLQHLAKGLYFVTIRRDAGTIVSRFVKQ</sequence>
<evidence type="ECO:0000259" key="3">
    <source>
        <dbReference type="Pfam" id="PF18962"/>
    </source>
</evidence>
<feature type="region of interest" description="Disordered" evidence="1">
    <location>
        <begin position="977"/>
        <end position="998"/>
    </location>
</feature>
<dbReference type="Pfam" id="PF18962">
    <property type="entry name" value="Por_Secre_tail"/>
    <property type="match status" value="1"/>
</dbReference>
<evidence type="ECO:0000256" key="1">
    <source>
        <dbReference type="SAM" id="MobiDB-lite"/>
    </source>
</evidence>
<feature type="region of interest" description="Disordered" evidence="1">
    <location>
        <begin position="476"/>
        <end position="498"/>
    </location>
</feature>
<feature type="domain" description="Secretion system C-terminal sorting" evidence="3">
    <location>
        <begin position="1038"/>
        <end position="1111"/>
    </location>
</feature>
<protein>
    <submittedName>
        <fullName evidence="4">Putative secreted protein (Por secretion system target)</fullName>
    </submittedName>
</protein>
<dbReference type="NCBIfam" id="TIGR04183">
    <property type="entry name" value="Por_Secre_tail"/>
    <property type="match status" value="1"/>
</dbReference>
<proteinExistence type="predicted"/>
<dbReference type="InterPro" id="IPR024079">
    <property type="entry name" value="MetalloPept_cat_dom_sf"/>
</dbReference>
<dbReference type="Pfam" id="PF13583">
    <property type="entry name" value="Reprolysin_4"/>
    <property type="match status" value="1"/>
</dbReference>
<name>A0A4Q7N637_9BACT</name>
<dbReference type="Gene3D" id="3.40.390.10">
    <property type="entry name" value="Collagenase (Catalytic Domain)"/>
    <property type="match status" value="1"/>
</dbReference>
<gene>
    <name evidence="4" type="ORF">EV199_2417</name>
</gene>
<dbReference type="SUPFAM" id="SSF55486">
    <property type="entry name" value="Metalloproteases ('zincins'), catalytic domain"/>
    <property type="match status" value="1"/>
</dbReference>
<evidence type="ECO:0000313" key="4">
    <source>
        <dbReference type="EMBL" id="RZS76532.1"/>
    </source>
</evidence>
<dbReference type="InterPro" id="IPR026444">
    <property type="entry name" value="Secre_tail"/>
</dbReference>
<dbReference type="Gene3D" id="2.60.40.10">
    <property type="entry name" value="Immunoglobulins"/>
    <property type="match status" value="1"/>
</dbReference>